<accession>A0ACC2JKT2</accession>
<name>A0ACC2JKT2_9PEZI</name>
<evidence type="ECO:0000313" key="2">
    <source>
        <dbReference type="Proteomes" id="UP001153332"/>
    </source>
</evidence>
<keyword evidence="2" id="KW-1185">Reference proteome</keyword>
<sequence>MGVAYRELLSRIEQSEAEKRNVAQLQSQRPSVTNDGNLPGSCIFVGLFHGNDFIKVIGYLPGFSIRRSMCHRAATADAVSTAIDSSQEIAPQLQNTTQETAAEMLKLQTDAEWYGRADPPLIDWIVNGCKGKPPPPPRESRVRRSVRKEGVIKGHVGNEEIKRLPDKNSEDTSGEQADNTKVKYTTPTISSRHAEEPPNPPQVEDPFARYGGPVDDKKPQVPTAEGSSQDATLADSSGNVEGTLSSSPRRHPNDSDSPPLQQATIELHRTHYKQSVSSTTSGDDESTTPGLLHNPVEVHVGRDQTFNIDWNDLRREDTWSLLKSSRILIHRKNAEVQILPYGGLERSDLWIQVVKPSYPIPARIFAPASGPLQIGCTIAMNDIFATIVFDSREDPDSVSLNNSCLTDLKIIKPVTKASELVRPGRGVILHPGVWALEVRGEGLVEFEVLKRRYWRIAQPLASKRAASTDEISSKRRKLTAERGAALAITSQSESIRNPFLQLRPGETIHIDESCEIKLIRKIYDNCKTCISVVEYSSGSMTDTRVVKTIKTDQLDPELAAKCWLNEYKTHSAVDHPRIVKCLGADARFLSLYLEHINAQALSDQVGPDLRFSGSREDALRIMKDMAAALAKLHASGFVHADIKPANVLYTPEHGATLIDLGLAFRRGIPNMMYGTSWYSPPELLLDEHLGPEADIYGLGITLSWLVHIIPLPERGWGEGWLVADMHGSNQRLRDQAVARLFATTKKVQEARSKLNLDDDLESAIYQTLERKKEERIDAPTLCERLERIQLESP</sequence>
<dbReference type="Proteomes" id="UP001153332">
    <property type="component" value="Unassembled WGS sequence"/>
</dbReference>
<evidence type="ECO:0000313" key="1">
    <source>
        <dbReference type="EMBL" id="KAJ8127944.1"/>
    </source>
</evidence>
<protein>
    <submittedName>
        <fullName evidence="1">Uncharacterized protein</fullName>
    </submittedName>
</protein>
<comment type="caution">
    <text evidence="1">The sequence shown here is derived from an EMBL/GenBank/DDBJ whole genome shotgun (WGS) entry which is preliminary data.</text>
</comment>
<gene>
    <name evidence="1" type="ORF">O1611_g5693</name>
</gene>
<reference evidence="1" key="1">
    <citation type="submission" date="2022-12" db="EMBL/GenBank/DDBJ databases">
        <title>Genome Sequence of Lasiodiplodia mahajangana.</title>
        <authorList>
            <person name="Buettner E."/>
        </authorList>
    </citation>
    <scope>NUCLEOTIDE SEQUENCE</scope>
    <source>
        <strain evidence="1">VT137</strain>
    </source>
</reference>
<dbReference type="EMBL" id="JAPUUL010001241">
    <property type="protein sequence ID" value="KAJ8127944.1"/>
    <property type="molecule type" value="Genomic_DNA"/>
</dbReference>
<organism evidence="1 2">
    <name type="scientific">Lasiodiplodia mahajangana</name>
    <dbReference type="NCBI Taxonomy" id="1108764"/>
    <lineage>
        <taxon>Eukaryota</taxon>
        <taxon>Fungi</taxon>
        <taxon>Dikarya</taxon>
        <taxon>Ascomycota</taxon>
        <taxon>Pezizomycotina</taxon>
        <taxon>Dothideomycetes</taxon>
        <taxon>Dothideomycetes incertae sedis</taxon>
        <taxon>Botryosphaeriales</taxon>
        <taxon>Botryosphaeriaceae</taxon>
        <taxon>Lasiodiplodia</taxon>
    </lineage>
</organism>
<proteinExistence type="predicted"/>